<gene>
    <name evidence="9" type="ORF">J2Z48_000665</name>
</gene>
<comment type="subcellular location">
    <subcellularLocation>
        <location evidence="1">Cell membrane</location>
        <topology evidence="1">Multi-pass membrane protein</topology>
    </subcellularLocation>
</comment>
<feature type="transmembrane region" description="Helical" evidence="8">
    <location>
        <begin position="268"/>
        <end position="287"/>
    </location>
</feature>
<feature type="transmembrane region" description="Helical" evidence="8">
    <location>
        <begin position="66"/>
        <end position="90"/>
    </location>
</feature>
<evidence type="ECO:0000313" key="9">
    <source>
        <dbReference type="EMBL" id="MDQ0416498.1"/>
    </source>
</evidence>
<evidence type="ECO:0000256" key="1">
    <source>
        <dbReference type="ARBA" id="ARBA00004651"/>
    </source>
</evidence>
<feature type="transmembrane region" description="Helical" evidence="8">
    <location>
        <begin position="153"/>
        <end position="178"/>
    </location>
</feature>
<feature type="transmembrane region" description="Helical" evidence="8">
    <location>
        <begin position="219"/>
        <end position="236"/>
    </location>
</feature>
<evidence type="ECO:0000256" key="6">
    <source>
        <dbReference type="ARBA" id="ARBA00022989"/>
    </source>
</evidence>
<keyword evidence="4" id="KW-1003">Cell membrane</keyword>
<evidence type="ECO:0000256" key="5">
    <source>
        <dbReference type="ARBA" id="ARBA00022692"/>
    </source>
</evidence>
<dbReference type="GO" id="GO:0005886">
    <property type="term" value="C:plasma membrane"/>
    <property type="evidence" value="ECO:0007669"/>
    <property type="project" value="UniProtKB-SubCell"/>
</dbReference>
<comment type="caution">
    <text evidence="9">The sequence shown here is derived from an EMBL/GenBank/DDBJ whole genome shotgun (WGS) entry which is preliminary data.</text>
</comment>
<evidence type="ECO:0000256" key="3">
    <source>
        <dbReference type="ARBA" id="ARBA00022448"/>
    </source>
</evidence>
<keyword evidence="5 8" id="KW-0812">Transmembrane</keyword>
<dbReference type="AlphaFoldDB" id="A0AAJ1WRN1"/>
<evidence type="ECO:0000313" key="10">
    <source>
        <dbReference type="Proteomes" id="UP001238450"/>
    </source>
</evidence>
<dbReference type="GO" id="GO:0055085">
    <property type="term" value="P:transmembrane transport"/>
    <property type="evidence" value="ECO:0007669"/>
    <property type="project" value="TreeGrafter"/>
</dbReference>
<keyword evidence="7 8" id="KW-0472">Membrane</keyword>
<sequence>MPQSKWFLFGYGIVILFLIILLGSQISFIFHPIVIFFQTLFFPFLISGVLYYLFRPVVDILMKLRFPRSLAILTIYLVVIGLMVLFGFLIGPPLSDQVEKLIKNLPAMMDIAQVQFVKMSHHPWIEPYVDWNEISQTVVGYLKTSYAVIGNNIANFISVVTNIITVLVTVPFILYYMLREGHKTPDYFLQLFPEWERKQGMAILRDLDQALSSYIKGQVIVSMSIGVLLYIGYLIIGIDYSLLLAIIAMFTNVIPFIGPLLGMIPALIVALITSPDMVYQVVIVAVIAQQLEGNLISPYVMGKSLKIHPLTIILVLLVAGSLGGFFGLLLAVPTYAVSKVIVVHAYRLYALRRQDRSLGVHK</sequence>
<dbReference type="Proteomes" id="UP001238450">
    <property type="component" value="Unassembled WGS sequence"/>
</dbReference>
<evidence type="ECO:0000256" key="7">
    <source>
        <dbReference type="ARBA" id="ARBA00023136"/>
    </source>
</evidence>
<feature type="transmembrane region" description="Helical" evidence="8">
    <location>
        <begin position="35"/>
        <end position="54"/>
    </location>
</feature>
<dbReference type="PANTHER" id="PTHR21716:SF53">
    <property type="entry name" value="PERMEASE PERM-RELATED"/>
    <property type="match status" value="1"/>
</dbReference>
<feature type="transmembrane region" description="Helical" evidence="8">
    <location>
        <begin position="7"/>
        <end position="29"/>
    </location>
</feature>
<feature type="transmembrane region" description="Helical" evidence="8">
    <location>
        <begin position="307"/>
        <end position="332"/>
    </location>
</feature>
<dbReference type="InterPro" id="IPR002549">
    <property type="entry name" value="AI-2E-like"/>
</dbReference>
<evidence type="ECO:0000256" key="8">
    <source>
        <dbReference type="SAM" id="Phobius"/>
    </source>
</evidence>
<dbReference type="PANTHER" id="PTHR21716">
    <property type="entry name" value="TRANSMEMBRANE PROTEIN"/>
    <property type="match status" value="1"/>
</dbReference>
<keyword evidence="10" id="KW-1185">Reference proteome</keyword>
<protein>
    <submittedName>
        <fullName evidence="9">PurR-regulated permease PerM</fullName>
    </submittedName>
</protein>
<feature type="transmembrane region" description="Helical" evidence="8">
    <location>
        <begin position="242"/>
        <end position="261"/>
    </location>
</feature>
<evidence type="ECO:0000256" key="4">
    <source>
        <dbReference type="ARBA" id="ARBA00022475"/>
    </source>
</evidence>
<keyword evidence="6 8" id="KW-1133">Transmembrane helix</keyword>
<accession>A0AAJ1WRN1</accession>
<organism evidence="9 10">
    <name type="scientific">Croceifilum oryzae</name>
    <dbReference type="NCBI Taxonomy" id="1553429"/>
    <lineage>
        <taxon>Bacteria</taxon>
        <taxon>Bacillati</taxon>
        <taxon>Bacillota</taxon>
        <taxon>Bacilli</taxon>
        <taxon>Bacillales</taxon>
        <taxon>Thermoactinomycetaceae</taxon>
        <taxon>Croceifilum</taxon>
    </lineage>
</organism>
<dbReference type="RefSeq" id="WP_307251014.1">
    <property type="nucleotide sequence ID" value="NZ_JAUSUV010000003.1"/>
</dbReference>
<reference evidence="9 10" key="1">
    <citation type="submission" date="2023-07" db="EMBL/GenBank/DDBJ databases">
        <title>Genomic Encyclopedia of Type Strains, Phase IV (KMG-IV): sequencing the most valuable type-strain genomes for metagenomic binning, comparative biology and taxonomic classification.</title>
        <authorList>
            <person name="Goeker M."/>
        </authorList>
    </citation>
    <scope>NUCLEOTIDE SEQUENCE [LARGE SCALE GENOMIC DNA]</scope>
    <source>
        <strain evidence="9 10">DSM 46876</strain>
    </source>
</reference>
<evidence type="ECO:0000256" key="2">
    <source>
        <dbReference type="ARBA" id="ARBA00009773"/>
    </source>
</evidence>
<name>A0AAJ1WRN1_9BACL</name>
<comment type="similarity">
    <text evidence="2">Belongs to the autoinducer-2 exporter (AI-2E) (TC 2.A.86) family.</text>
</comment>
<dbReference type="EMBL" id="JAUSUV010000003">
    <property type="protein sequence ID" value="MDQ0416498.1"/>
    <property type="molecule type" value="Genomic_DNA"/>
</dbReference>
<proteinExistence type="inferred from homology"/>
<dbReference type="Pfam" id="PF01594">
    <property type="entry name" value="AI-2E_transport"/>
    <property type="match status" value="1"/>
</dbReference>
<keyword evidence="3" id="KW-0813">Transport</keyword>